<protein>
    <recommendedName>
        <fullName evidence="3">HTH CENPB-type domain-containing protein</fullName>
    </recommendedName>
</protein>
<dbReference type="InParanoid" id="G0N3N4"/>
<keyword evidence="5" id="KW-1185">Reference proteome</keyword>
<dbReference type="PROSITE" id="PS51253">
    <property type="entry name" value="HTH_CENPB"/>
    <property type="match status" value="1"/>
</dbReference>
<dbReference type="GO" id="GO:0005634">
    <property type="term" value="C:nucleus"/>
    <property type="evidence" value="ECO:0007669"/>
    <property type="project" value="TreeGrafter"/>
</dbReference>
<dbReference type="InterPro" id="IPR007350">
    <property type="entry name" value="Transposase_Tc5_C"/>
</dbReference>
<organism evidence="5">
    <name type="scientific">Caenorhabditis brenneri</name>
    <name type="common">Nematode worm</name>
    <dbReference type="NCBI Taxonomy" id="135651"/>
    <lineage>
        <taxon>Eukaryota</taxon>
        <taxon>Metazoa</taxon>
        <taxon>Ecdysozoa</taxon>
        <taxon>Nematoda</taxon>
        <taxon>Chromadorea</taxon>
        <taxon>Rhabditida</taxon>
        <taxon>Rhabditina</taxon>
        <taxon>Rhabditomorpha</taxon>
        <taxon>Rhabditoidea</taxon>
        <taxon>Rhabditidae</taxon>
        <taxon>Peloderinae</taxon>
        <taxon>Caenorhabditis</taxon>
    </lineage>
</organism>
<accession>G0N3N4</accession>
<dbReference type="Pfam" id="PF04236">
    <property type="entry name" value="Transp_Tc5_C"/>
    <property type="match status" value="1"/>
</dbReference>
<dbReference type="STRING" id="135651.G0N3N4"/>
<reference evidence="5" key="1">
    <citation type="submission" date="2011-07" db="EMBL/GenBank/DDBJ databases">
        <authorList>
            <consortium name="Caenorhabditis brenneri Sequencing and Analysis Consortium"/>
            <person name="Wilson R.K."/>
        </authorList>
    </citation>
    <scope>NUCLEOTIDE SEQUENCE [LARGE SCALE GENOMIC DNA]</scope>
    <source>
        <strain evidence="5">PB2801</strain>
    </source>
</reference>
<feature type="region of interest" description="Disordered" evidence="2">
    <location>
        <begin position="1"/>
        <end position="27"/>
    </location>
</feature>
<evidence type="ECO:0000256" key="1">
    <source>
        <dbReference type="ARBA" id="ARBA00023125"/>
    </source>
</evidence>
<dbReference type="PANTHER" id="PTHR19303">
    <property type="entry name" value="TRANSPOSON"/>
    <property type="match status" value="1"/>
</dbReference>
<dbReference type="OMA" id="CEMIKMA"/>
<evidence type="ECO:0000313" key="4">
    <source>
        <dbReference type="EMBL" id="EGT51757.1"/>
    </source>
</evidence>
<dbReference type="eggNOG" id="KOG3105">
    <property type="taxonomic scope" value="Eukaryota"/>
</dbReference>
<dbReference type="AlphaFoldDB" id="G0N3N4"/>
<evidence type="ECO:0000256" key="2">
    <source>
        <dbReference type="SAM" id="MobiDB-lite"/>
    </source>
</evidence>
<dbReference type="Pfam" id="PF03184">
    <property type="entry name" value="DDE_1"/>
    <property type="match status" value="1"/>
</dbReference>
<dbReference type="PANTHER" id="PTHR19303:SF73">
    <property type="entry name" value="PROTEIN PDC2"/>
    <property type="match status" value="1"/>
</dbReference>
<feature type="compositionally biased region" description="Basic and acidic residues" evidence="2">
    <location>
        <begin position="10"/>
        <end position="27"/>
    </location>
</feature>
<dbReference type="Gene3D" id="1.10.10.60">
    <property type="entry name" value="Homeodomain-like"/>
    <property type="match status" value="1"/>
</dbReference>
<dbReference type="Proteomes" id="UP000008068">
    <property type="component" value="Unassembled WGS sequence"/>
</dbReference>
<gene>
    <name evidence="4" type="ORF">CAEBREN_03198</name>
</gene>
<dbReference type="InterPro" id="IPR050863">
    <property type="entry name" value="CenT-Element_Derived"/>
</dbReference>
<feature type="domain" description="HTH CENPB-type" evidence="3">
    <location>
        <begin position="145"/>
        <end position="215"/>
    </location>
</feature>
<dbReference type="InterPro" id="IPR006600">
    <property type="entry name" value="HTH_CenpB_DNA-bd_dom"/>
</dbReference>
<dbReference type="HOGENOM" id="CLU_520964_0_0_1"/>
<evidence type="ECO:0000313" key="5">
    <source>
        <dbReference type="Proteomes" id="UP000008068"/>
    </source>
</evidence>
<dbReference type="SMART" id="SM00674">
    <property type="entry name" value="CENPB"/>
    <property type="match status" value="1"/>
</dbReference>
<sequence>MGKHRWAKKPKTEFTTKKQPENRTDDENVLRNCAQVLQVAGRELARGKSSKAIKQAKDILIAATEKEADLNRNDDSDNEIFDPENRHENDEKYLYSSSQWRKIIRLRDVEKWPLKRIIHYYRKLGSIERARRYISRKREELKSVRRTKMSLEDFEHIDKEVAAVIKKLDEESEFIHDDIISEIAMRAAKKIGKKFHPSANWVLSFKKRHKLCSRHIDVLVSNKKIEDSDKLRKSIDDFRKKNFSEMKKRFADDNVYNIDQTGIKLEPIGGRTITLKGRKRCTRKIQRPSALTHSITLHIAISAGGKLFPKTFLVLHEKKLPRKFSTIRNKFKYLEIRNTSSGLMNSNLAIDWVKNVFLPKIPKKCALLCDSWNGFDKMKRIPAIKRKKLFIDTIPPGTTSQLQPLDLFFNKQIKEFMKRMSNQIRLYHKKFAIAKRGNLLALYNLMLSRFSAPMFCEMIKMAWFRSGYSTAHPKPFSTPAKFCFTIPEDKLRCDNSRCRKESFILCAHCRKTKCFSHGLQHIH</sequence>
<dbReference type="GO" id="GO:0003677">
    <property type="term" value="F:DNA binding"/>
    <property type="evidence" value="ECO:0007669"/>
    <property type="project" value="UniProtKB-KW"/>
</dbReference>
<dbReference type="OrthoDB" id="5876883at2759"/>
<name>G0N3N4_CAEBE</name>
<dbReference type="EMBL" id="GL379835">
    <property type="protein sequence ID" value="EGT51757.1"/>
    <property type="molecule type" value="Genomic_DNA"/>
</dbReference>
<proteinExistence type="predicted"/>
<evidence type="ECO:0000259" key="3">
    <source>
        <dbReference type="PROSITE" id="PS51253"/>
    </source>
</evidence>
<dbReference type="InterPro" id="IPR004875">
    <property type="entry name" value="DDE_SF_endonuclease_dom"/>
</dbReference>
<keyword evidence="1" id="KW-0238">DNA-binding</keyword>